<gene>
    <name evidence="1" type="ORF">Tco_0858095</name>
</gene>
<evidence type="ECO:0000313" key="1">
    <source>
        <dbReference type="EMBL" id="GJT11053.1"/>
    </source>
</evidence>
<reference evidence="1" key="1">
    <citation type="journal article" date="2022" name="Int. J. Mol. Sci.">
        <title>Draft Genome of Tanacetum Coccineum: Genomic Comparison of Closely Related Tanacetum-Family Plants.</title>
        <authorList>
            <person name="Yamashiro T."/>
            <person name="Shiraishi A."/>
            <person name="Nakayama K."/>
            <person name="Satake H."/>
        </authorList>
    </citation>
    <scope>NUCLEOTIDE SEQUENCE</scope>
</reference>
<keyword evidence="2" id="KW-1185">Reference proteome</keyword>
<protein>
    <submittedName>
        <fullName evidence="1">Uncharacterized protein</fullName>
    </submittedName>
</protein>
<dbReference type="Proteomes" id="UP001151760">
    <property type="component" value="Unassembled WGS sequence"/>
</dbReference>
<proteinExistence type="predicted"/>
<sequence>QELLVSKPTTLGDVLSLARATEARLDDQAAPVVSLVYINGVVLRINRYSLVDKIVWVVEVVVGWLKWWWDEEESVGGRKG</sequence>
<name>A0ABQ5BB42_9ASTR</name>
<accession>A0ABQ5BB42</accession>
<organism evidence="1 2">
    <name type="scientific">Tanacetum coccineum</name>
    <dbReference type="NCBI Taxonomy" id="301880"/>
    <lineage>
        <taxon>Eukaryota</taxon>
        <taxon>Viridiplantae</taxon>
        <taxon>Streptophyta</taxon>
        <taxon>Embryophyta</taxon>
        <taxon>Tracheophyta</taxon>
        <taxon>Spermatophyta</taxon>
        <taxon>Magnoliopsida</taxon>
        <taxon>eudicotyledons</taxon>
        <taxon>Gunneridae</taxon>
        <taxon>Pentapetalae</taxon>
        <taxon>asterids</taxon>
        <taxon>campanulids</taxon>
        <taxon>Asterales</taxon>
        <taxon>Asteraceae</taxon>
        <taxon>Asteroideae</taxon>
        <taxon>Anthemideae</taxon>
        <taxon>Anthemidinae</taxon>
        <taxon>Tanacetum</taxon>
    </lineage>
</organism>
<evidence type="ECO:0000313" key="2">
    <source>
        <dbReference type="Proteomes" id="UP001151760"/>
    </source>
</evidence>
<comment type="caution">
    <text evidence="1">The sequence shown here is derived from an EMBL/GenBank/DDBJ whole genome shotgun (WGS) entry which is preliminary data.</text>
</comment>
<feature type="non-terminal residue" evidence="1">
    <location>
        <position position="1"/>
    </location>
</feature>
<dbReference type="EMBL" id="BQNB010013037">
    <property type="protein sequence ID" value="GJT11053.1"/>
    <property type="molecule type" value="Genomic_DNA"/>
</dbReference>
<reference evidence="1" key="2">
    <citation type="submission" date="2022-01" db="EMBL/GenBank/DDBJ databases">
        <authorList>
            <person name="Yamashiro T."/>
            <person name="Shiraishi A."/>
            <person name="Satake H."/>
            <person name="Nakayama K."/>
        </authorList>
    </citation>
    <scope>NUCLEOTIDE SEQUENCE</scope>
</reference>